<reference evidence="3 4" key="1">
    <citation type="submission" date="2024-05" db="EMBL/GenBank/DDBJ databases">
        <authorList>
            <person name="Liu Q."/>
            <person name="Xin Y.-H."/>
        </authorList>
    </citation>
    <scope>NUCLEOTIDE SEQUENCE [LARGE SCALE GENOMIC DNA]</scope>
    <source>
        <strain evidence="3 4">CGMCC 1.10181</strain>
    </source>
</reference>
<dbReference type="RefSeq" id="WP_343887284.1">
    <property type="nucleotide sequence ID" value="NZ_BAAAEH010000002.1"/>
</dbReference>
<gene>
    <name evidence="3" type="ORF">ABC974_07260</name>
</gene>
<dbReference type="PANTHER" id="PTHR33755:SF8">
    <property type="entry name" value="TOXIN PARE2"/>
    <property type="match status" value="1"/>
</dbReference>
<name>A0ABU9Y0T0_9SPHN</name>
<dbReference type="InterPro" id="IPR035093">
    <property type="entry name" value="RelE/ParE_toxin_dom_sf"/>
</dbReference>
<evidence type="ECO:0000256" key="2">
    <source>
        <dbReference type="ARBA" id="ARBA00022649"/>
    </source>
</evidence>
<dbReference type="PANTHER" id="PTHR33755">
    <property type="entry name" value="TOXIN PARE1-RELATED"/>
    <property type="match status" value="1"/>
</dbReference>
<proteinExistence type="inferred from homology"/>
<comment type="caution">
    <text evidence="3">The sequence shown here is derived from an EMBL/GenBank/DDBJ whole genome shotgun (WGS) entry which is preliminary data.</text>
</comment>
<protein>
    <submittedName>
        <fullName evidence="3">Type II toxin-antitoxin system RelE/ParE family toxin</fullName>
    </submittedName>
</protein>
<sequence>MTAKPVVPRARARLDIEQAVDWYAREAGEQVAVGFVDAVERAWRAIAANPALGSPLHAHELNLPGLRTQRLRRYPYLVFYIDRGDHVDIWRVLHAQRDIPASMQEGEG</sequence>
<dbReference type="Proteomes" id="UP001419910">
    <property type="component" value="Unassembled WGS sequence"/>
</dbReference>
<dbReference type="EMBL" id="JBDIME010000004">
    <property type="protein sequence ID" value="MEN2789416.1"/>
    <property type="molecule type" value="Genomic_DNA"/>
</dbReference>
<comment type="similarity">
    <text evidence="1">Belongs to the RelE toxin family.</text>
</comment>
<dbReference type="InterPro" id="IPR051803">
    <property type="entry name" value="TA_system_RelE-like_toxin"/>
</dbReference>
<evidence type="ECO:0000313" key="3">
    <source>
        <dbReference type="EMBL" id="MEN2789416.1"/>
    </source>
</evidence>
<keyword evidence="2" id="KW-1277">Toxin-antitoxin system</keyword>
<evidence type="ECO:0000313" key="4">
    <source>
        <dbReference type="Proteomes" id="UP001419910"/>
    </source>
</evidence>
<organism evidence="3 4">
    <name type="scientific">Sphingomonas oligophenolica</name>
    <dbReference type="NCBI Taxonomy" id="301154"/>
    <lineage>
        <taxon>Bacteria</taxon>
        <taxon>Pseudomonadati</taxon>
        <taxon>Pseudomonadota</taxon>
        <taxon>Alphaproteobacteria</taxon>
        <taxon>Sphingomonadales</taxon>
        <taxon>Sphingomonadaceae</taxon>
        <taxon>Sphingomonas</taxon>
    </lineage>
</organism>
<keyword evidence="4" id="KW-1185">Reference proteome</keyword>
<evidence type="ECO:0000256" key="1">
    <source>
        <dbReference type="ARBA" id="ARBA00006226"/>
    </source>
</evidence>
<dbReference type="InterPro" id="IPR007712">
    <property type="entry name" value="RelE/ParE_toxin"/>
</dbReference>
<dbReference type="Pfam" id="PF05016">
    <property type="entry name" value="ParE_toxin"/>
    <property type="match status" value="1"/>
</dbReference>
<dbReference type="Gene3D" id="3.30.2310.20">
    <property type="entry name" value="RelE-like"/>
    <property type="match status" value="1"/>
</dbReference>
<accession>A0ABU9Y0T0</accession>